<organism evidence="5 6">
    <name type="scientific">Sphingomonas immobilis</name>
    <dbReference type="NCBI Taxonomy" id="3063997"/>
    <lineage>
        <taxon>Bacteria</taxon>
        <taxon>Pseudomonadati</taxon>
        <taxon>Pseudomonadota</taxon>
        <taxon>Alphaproteobacteria</taxon>
        <taxon>Sphingomonadales</taxon>
        <taxon>Sphingomonadaceae</taxon>
        <taxon>Sphingomonas</taxon>
    </lineage>
</organism>
<feature type="domain" description="Peptidase S24/S26A/S26B/S26C" evidence="4">
    <location>
        <begin position="84"/>
        <end position="201"/>
    </location>
</feature>
<keyword evidence="1" id="KW-0805">Transcription regulation</keyword>
<dbReference type="EMBL" id="JAUQSZ010000009">
    <property type="protein sequence ID" value="MDO7843353.1"/>
    <property type="molecule type" value="Genomic_DNA"/>
</dbReference>
<proteinExistence type="predicted"/>
<gene>
    <name evidence="5" type="ORF">Q5H94_13535</name>
</gene>
<keyword evidence="3" id="KW-0804">Transcription</keyword>
<evidence type="ECO:0000313" key="6">
    <source>
        <dbReference type="Proteomes" id="UP001176468"/>
    </source>
</evidence>
<name>A0ABT9A0J4_9SPHN</name>
<protein>
    <submittedName>
        <fullName evidence="5">S24 family peptidase</fullName>
    </submittedName>
</protein>
<dbReference type="InterPro" id="IPR015927">
    <property type="entry name" value="Peptidase_S24_S26A/B/C"/>
</dbReference>
<dbReference type="Gene3D" id="2.10.109.10">
    <property type="entry name" value="Umud Fragment, subunit A"/>
    <property type="match status" value="1"/>
</dbReference>
<dbReference type="RefSeq" id="WP_304561808.1">
    <property type="nucleotide sequence ID" value="NZ_JAUQSZ010000009.1"/>
</dbReference>
<evidence type="ECO:0000256" key="1">
    <source>
        <dbReference type="ARBA" id="ARBA00023015"/>
    </source>
</evidence>
<evidence type="ECO:0000256" key="3">
    <source>
        <dbReference type="ARBA" id="ARBA00023163"/>
    </source>
</evidence>
<dbReference type="SUPFAM" id="SSF51306">
    <property type="entry name" value="LexA/Signal peptidase"/>
    <property type="match status" value="1"/>
</dbReference>
<dbReference type="Pfam" id="PF00717">
    <property type="entry name" value="Peptidase_S24"/>
    <property type="match status" value="1"/>
</dbReference>
<evidence type="ECO:0000256" key="2">
    <source>
        <dbReference type="ARBA" id="ARBA00023125"/>
    </source>
</evidence>
<reference evidence="5" key="1">
    <citation type="submission" date="2023-07" db="EMBL/GenBank/DDBJ databases">
        <authorList>
            <person name="Kim M.K."/>
        </authorList>
    </citation>
    <scope>NUCLEOTIDE SEQUENCE</scope>
    <source>
        <strain evidence="5">CA1-15</strain>
    </source>
</reference>
<dbReference type="InterPro" id="IPR036286">
    <property type="entry name" value="LexA/Signal_pep-like_sf"/>
</dbReference>
<sequence>MDQARETLATLIAESGQSYGALSRMLRRNEAYLQQYVRRGTPRILAERDRRLLAAFFRVEESVLGGPPSSAPARIAVRRLDIHASAGPGALADDDLRTGSAHFDAGLLARLGVQPGAAAEIRASGESMAPLIQDGDLMLVDERDRRVGTASGVYVLRLDGALMVKRLSRDGPLIRIQSDNPAAPPIAPRDLREMEVIGRVVWLSRSLR</sequence>
<comment type="caution">
    <text evidence="5">The sequence shown here is derived from an EMBL/GenBank/DDBJ whole genome shotgun (WGS) entry which is preliminary data.</text>
</comment>
<dbReference type="PANTHER" id="PTHR40661:SF3">
    <property type="entry name" value="FELS-1 PROPHAGE TRANSCRIPTIONAL REGULATOR"/>
    <property type="match status" value="1"/>
</dbReference>
<evidence type="ECO:0000259" key="4">
    <source>
        <dbReference type="Pfam" id="PF00717"/>
    </source>
</evidence>
<dbReference type="CDD" id="cd06529">
    <property type="entry name" value="S24_LexA-like"/>
    <property type="match status" value="1"/>
</dbReference>
<keyword evidence="2" id="KW-0238">DNA-binding</keyword>
<keyword evidence="6" id="KW-1185">Reference proteome</keyword>
<dbReference type="InterPro" id="IPR039418">
    <property type="entry name" value="LexA-like"/>
</dbReference>
<dbReference type="Proteomes" id="UP001176468">
    <property type="component" value="Unassembled WGS sequence"/>
</dbReference>
<evidence type="ECO:0000313" key="5">
    <source>
        <dbReference type="EMBL" id="MDO7843353.1"/>
    </source>
</evidence>
<dbReference type="PANTHER" id="PTHR40661">
    <property type="match status" value="1"/>
</dbReference>
<accession>A0ABT9A0J4</accession>